<evidence type="ECO:0000259" key="1">
    <source>
        <dbReference type="Pfam" id="PF09346"/>
    </source>
</evidence>
<evidence type="ECO:0000313" key="3">
    <source>
        <dbReference type="Proteomes" id="UP001589605"/>
    </source>
</evidence>
<organism evidence="2 3">
    <name type="scientific">Formosa undariae</name>
    <dbReference type="NCBI Taxonomy" id="1325436"/>
    <lineage>
        <taxon>Bacteria</taxon>
        <taxon>Pseudomonadati</taxon>
        <taxon>Bacteroidota</taxon>
        <taxon>Flavobacteriia</taxon>
        <taxon>Flavobacteriales</taxon>
        <taxon>Flavobacteriaceae</taxon>
        <taxon>Formosa</taxon>
    </lineage>
</organism>
<keyword evidence="3" id="KW-1185">Reference proteome</keyword>
<dbReference type="InterPro" id="IPR037883">
    <property type="entry name" value="Knr4/Smi1-like_sf"/>
</dbReference>
<sequence length="203" mass="23629">MDTIANKYISRLKNAYYKAKGKDIWDHFENIKHGATSKDLDQIKDIFPEVPEVPEALLHLLQFVDGTYWRTYGDDDITLFFFGSDMAEYPYYLLSSAQIIENKNVAASYYSDYIERAYEGVPIDEKITNKSKNLKWLHFSDCMNNGGTSQLFIDFSPSEKGTKGQIVRFLHDPDEFKVIADSFETYLQMLMDKEMDFINEDNL</sequence>
<comment type="caution">
    <text evidence="2">The sequence shown here is derived from an EMBL/GenBank/DDBJ whole genome shotgun (WGS) entry which is preliminary data.</text>
</comment>
<dbReference type="RefSeq" id="WP_382383196.1">
    <property type="nucleotide sequence ID" value="NZ_JBHMEZ010000012.1"/>
</dbReference>
<dbReference type="Proteomes" id="UP001589605">
    <property type="component" value="Unassembled WGS sequence"/>
</dbReference>
<dbReference type="Pfam" id="PF09346">
    <property type="entry name" value="SMI1_KNR4"/>
    <property type="match status" value="1"/>
</dbReference>
<accession>A0ABV5F371</accession>
<name>A0ABV5F371_9FLAO</name>
<gene>
    <name evidence="2" type="ORF">ACFFVB_12380</name>
</gene>
<reference evidence="2 3" key="1">
    <citation type="submission" date="2024-09" db="EMBL/GenBank/DDBJ databases">
        <authorList>
            <person name="Sun Q."/>
            <person name="Mori K."/>
        </authorList>
    </citation>
    <scope>NUCLEOTIDE SEQUENCE [LARGE SCALE GENOMIC DNA]</scope>
    <source>
        <strain evidence="2 3">CECT 8286</strain>
    </source>
</reference>
<proteinExistence type="predicted"/>
<protein>
    <submittedName>
        <fullName evidence="2">SMI1/KNR4 family protein</fullName>
    </submittedName>
</protein>
<dbReference type="EMBL" id="JBHMEZ010000012">
    <property type="protein sequence ID" value="MFB9053874.1"/>
    <property type="molecule type" value="Genomic_DNA"/>
</dbReference>
<dbReference type="InterPro" id="IPR018958">
    <property type="entry name" value="Knr4/Smi1-like_dom"/>
</dbReference>
<feature type="domain" description="Knr4/Smi1-like" evidence="1">
    <location>
        <begin position="52"/>
        <end position="188"/>
    </location>
</feature>
<evidence type="ECO:0000313" key="2">
    <source>
        <dbReference type="EMBL" id="MFB9053874.1"/>
    </source>
</evidence>
<dbReference type="SUPFAM" id="SSF160631">
    <property type="entry name" value="SMI1/KNR4-like"/>
    <property type="match status" value="1"/>
</dbReference>